<dbReference type="RefSeq" id="WP_069151058.1">
    <property type="nucleotide sequence ID" value="NZ_MCGH01000001.1"/>
</dbReference>
<gene>
    <name evidence="1" type="primary">baiA2</name>
    <name evidence="1" type="ORF">BEI61_00384</name>
</gene>
<comment type="caution">
    <text evidence="1">The sequence shown here is derived from an EMBL/GenBank/DDBJ whole genome shotgun (WGS) entry which is preliminary data.</text>
</comment>
<dbReference type="Gene3D" id="3.40.50.720">
    <property type="entry name" value="NAD(P)-binding Rossmann-like Domain"/>
    <property type="match status" value="1"/>
</dbReference>
<protein>
    <submittedName>
        <fullName evidence="1">Bile acid 7-dehydroxylase 2</fullName>
        <ecNumber evidence="1">1.17.98.1</ecNumber>
    </submittedName>
</protein>
<dbReference type="SUPFAM" id="SSF51735">
    <property type="entry name" value="NAD(P)-binding Rossmann-fold domains"/>
    <property type="match status" value="1"/>
</dbReference>
<dbReference type="Proteomes" id="UP000094067">
    <property type="component" value="Unassembled WGS sequence"/>
</dbReference>
<evidence type="ECO:0000313" key="1">
    <source>
        <dbReference type="EMBL" id="ODM08755.1"/>
    </source>
</evidence>
<evidence type="ECO:0000313" key="2">
    <source>
        <dbReference type="Proteomes" id="UP000094067"/>
    </source>
</evidence>
<dbReference type="EMBL" id="MCGH01000001">
    <property type="protein sequence ID" value="ODM08755.1"/>
    <property type="molecule type" value="Genomic_DNA"/>
</dbReference>
<dbReference type="EC" id="1.17.98.1" evidence="1"/>
<dbReference type="Pfam" id="PF13561">
    <property type="entry name" value="adh_short_C2"/>
    <property type="match status" value="1"/>
</dbReference>
<keyword evidence="1" id="KW-0560">Oxidoreductase</keyword>
<accession>A0A1E3AJ25</accession>
<reference evidence="1 2" key="1">
    <citation type="submission" date="2016-07" db="EMBL/GenBank/DDBJ databases">
        <title>Characterization of isolates of Eisenbergiella tayi derived from blood cultures, using whole genome sequencing.</title>
        <authorList>
            <person name="Burdz T."/>
            <person name="Wiebe D."/>
            <person name="Huynh C."/>
            <person name="Bernard K."/>
        </authorList>
    </citation>
    <scope>NUCLEOTIDE SEQUENCE [LARGE SCALE GENOMIC DNA]</scope>
    <source>
        <strain evidence="1 2">NML 110608</strain>
    </source>
</reference>
<name>A0A1E3AJ25_9FIRM</name>
<sequence length="63" mass="6659">MLEGKTAVVTGGIREMMEPIINAIPLGRMGQPEKISSAFLFLSSDMPSYITEAVLSADGAAMI</sequence>
<organism evidence="1 2">
    <name type="scientific">Eisenbergiella tayi</name>
    <dbReference type="NCBI Taxonomy" id="1432052"/>
    <lineage>
        <taxon>Bacteria</taxon>
        <taxon>Bacillati</taxon>
        <taxon>Bacillota</taxon>
        <taxon>Clostridia</taxon>
        <taxon>Lachnospirales</taxon>
        <taxon>Lachnospiraceae</taxon>
        <taxon>Eisenbergiella</taxon>
    </lineage>
</organism>
<dbReference type="GO" id="GO:0016491">
    <property type="term" value="F:oxidoreductase activity"/>
    <property type="evidence" value="ECO:0007669"/>
    <property type="project" value="UniProtKB-KW"/>
</dbReference>
<proteinExistence type="predicted"/>
<dbReference type="InterPro" id="IPR036291">
    <property type="entry name" value="NAD(P)-bd_dom_sf"/>
</dbReference>
<dbReference type="AlphaFoldDB" id="A0A1E3AJ25"/>
<dbReference type="InterPro" id="IPR002347">
    <property type="entry name" value="SDR_fam"/>
</dbReference>